<gene>
    <name evidence="4" type="ORF">DB31_7478</name>
</gene>
<dbReference type="GO" id="GO:0016811">
    <property type="term" value="F:hydrolase activity, acting on carbon-nitrogen (but not peptide) bonds, in linear amides"/>
    <property type="evidence" value="ECO:0007669"/>
    <property type="project" value="InterPro"/>
</dbReference>
<dbReference type="PANTHER" id="PTHR11647:SF1">
    <property type="entry name" value="COLLAPSIN RESPONSE MEDIATOR PROTEIN"/>
    <property type="match status" value="1"/>
</dbReference>
<dbReference type="Proteomes" id="UP000028725">
    <property type="component" value="Unassembled WGS sequence"/>
</dbReference>
<dbReference type="Gene3D" id="3.30.1490.130">
    <property type="entry name" value="D-aminoacylase. Domain 3"/>
    <property type="match status" value="1"/>
</dbReference>
<evidence type="ECO:0000256" key="2">
    <source>
        <dbReference type="SAM" id="SignalP"/>
    </source>
</evidence>
<dbReference type="CDD" id="cd01297">
    <property type="entry name" value="D-aminoacylase"/>
    <property type="match status" value="1"/>
</dbReference>
<dbReference type="Gene3D" id="3.20.20.140">
    <property type="entry name" value="Metal-dependent hydrolases"/>
    <property type="match status" value="1"/>
</dbReference>
<feature type="region of interest" description="Disordered" evidence="1">
    <location>
        <begin position="553"/>
        <end position="573"/>
    </location>
</feature>
<dbReference type="InterPro" id="IPR023100">
    <property type="entry name" value="D-aminoacylase_insert_dom_sf"/>
</dbReference>
<dbReference type="SUPFAM" id="SSF51338">
    <property type="entry name" value="Composite domain of metallo-dependent hydrolases"/>
    <property type="match status" value="1"/>
</dbReference>
<dbReference type="SUPFAM" id="SSF51556">
    <property type="entry name" value="Metallo-dependent hydrolases"/>
    <property type="match status" value="1"/>
</dbReference>
<dbReference type="InterPro" id="IPR013108">
    <property type="entry name" value="Amidohydro_3"/>
</dbReference>
<protein>
    <submittedName>
        <fullName evidence="4">N-acyl-D-amino-acid deacylase</fullName>
    </submittedName>
</protein>
<dbReference type="Gene3D" id="2.30.40.10">
    <property type="entry name" value="Urease, subunit C, domain 1"/>
    <property type="match status" value="1"/>
</dbReference>
<sequence length="573" mass="61798">MKNLRVLLSWVLASCGLLLAACASTPAAPASQGPTYDVILRGGTVYDGSGGAPFVADVAIQGDTLAALGDLKEARGRLEVDAQGLAVAPGFINMLSWATESLLVDGRSQSELRQGVTLEIFGEGSSMGPLNPAMRAEMIEQQGDLKFEVPWTTLGEYLEHLERRGVAPNVASFVGATTVRVHELGYADRAPTPEELERMRALVRQGMEEGALGVGASLIYAPAAYAKTDELIALARVASEYGGIYIAHMRSEGDRLLEAIDETITIGREAGLPVEIYHLKAAGRANWGKLDQALARIEQARQSGLRVTADMYPYTAGATGLDASMPPWVQEGGQKAWEERLKDPAVRQRVLKEMTTPGGNWENLFLAAGSPENILLIGFKNPALKPLTGKTLAQVAALRGKSPEETAIDLVIEDGSRVSTVYFLMSEENVRKQLALPYMSICSDVESVAAEGVFLKSSTHPRAYGSFAKVLGHYARDEKVLSLPEAVRRLTSLPAENLRLDRRGRLKPGHFADVVVFDAAKIQDHATYDKPHQYATGVHHVFVNGVQVLREGEPTGATPGRVVRGPGWKGARK</sequence>
<feature type="signal peptide" evidence="2">
    <location>
        <begin position="1"/>
        <end position="23"/>
    </location>
</feature>
<reference evidence="4 5" key="1">
    <citation type="submission" date="2014-04" db="EMBL/GenBank/DDBJ databases">
        <title>Genome assembly of Hyalangium minutum DSM 14724.</title>
        <authorList>
            <person name="Sharma G."/>
            <person name="Subramanian S."/>
        </authorList>
    </citation>
    <scope>NUCLEOTIDE SEQUENCE [LARGE SCALE GENOMIC DNA]</scope>
    <source>
        <strain evidence="4 5">DSM 14724</strain>
    </source>
</reference>
<evidence type="ECO:0000313" key="4">
    <source>
        <dbReference type="EMBL" id="KFE68241.1"/>
    </source>
</evidence>
<dbReference type="AlphaFoldDB" id="A0A085WKM8"/>
<dbReference type="PANTHER" id="PTHR11647">
    <property type="entry name" value="HYDRANTOINASE/DIHYDROPYRIMIDINASE FAMILY MEMBER"/>
    <property type="match status" value="1"/>
</dbReference>
<name>A0A085WKM8_9BACT</name>
<keyword evidence="2" id="KW-0732">Signal</keyword>
<evidence type="ECO:0000259" key="3">
    <source>
        <dbReference type="Pfam" id="PF07969"/>
    </source>
</evidence>
<dbReference type="GO" id="GO:0005829">
    <property type="term" value="C:cytosol"/>
    <property type="evidence" value="ECO:0007669"/>
    <property type="project" value="TreeGrafter"/>
</dbReference>
<feature type="domain" description="Amidohydrolase 3" evidence="3">
    <location>
        <begin position="462"/>
        <end position="548"/>
    </location>
</feature>
<dbReference type="PROSITE" id="PS51257">
    <property type="entry name" value="PROKAR_LIPOPROTEIN"/>
    <property type="match status" value="1"/>
</dbReference>
<accession>A0A085WKM8</accession>
<dbReference type="GO" id="GO:0016812">
    <property type="term" value="F:hydrolase activity, acting on carbon-nitrogen (but not peptide) bonds, in cyclic amides"/>
    <property type="evidence" value="ECO:0007669"/>
    <property type="project" value="TreeGrafter"/>
</dbReference>
<organism evidence="4 5">
    <name type="scientific">Hyalangium minutum</name>
    <dbReference type="NCBI Taxonomy" id="394096"/>
    <lineage>
        <taxon>Bacteria</taxon>
        <taxon>Pseudomonadati</taxon>
        <taxon>Myxococcota</taxon>
        <taxon>Myxococcia</taxon>
        <taxon>Myxococcales</taxon>
        <taxon>Cystobacterineae</taxon>
        <taxon>Archangiaceae</taxon>
        <taxon>Hyalangium</taxon>
    </lineage>
</organism>
<dbReference type="InterPro" id="IPR011059">
    <property type="entry name" value="Metal-dep_hydrolase_composite"/>
</dbReference>
<keyword evidence="5" id="KW-1185">Reference proteome</keyword>
<dbReference type="Pfam" id="PF07969">
    <property type="entry name" value="Amidohydro_3"/>
    <property type="match status" value="1"/>
</dbReference>
<proteinExistence type="predicted"/>
<feature type="chain" id="PRO_5001799728" evidence="2">
    <location>
        <begin position="24"/>
        <end position="573"/>
    </location>
</feature>
<dbReference type="STRING" id="394096.DB31_7478"/>
<evidence type="ECO:0000313" key="5">
    <source>
        <dbReference type="Proteomes" id="UP000028725"/>
    </source>
</evidence>
<dbReference type="RefSeq" id="WP_083968393.1">
    <property type="nucleotide sequence ID" value="NZ_JMCB01000006.1"/>
</dbReference>
<dbReference type="InterPro" id="IPR032466">
    <property type="entry name" value="Metal_Hydrolase"/>
</dbReference>
<dbReference type="EMBL" id="JMCB01000006">
    <property type="protein sequence ID" value="KFE68241.1"/>
    <property type="molecule type" value="Genomic_DNA"/>
</dbReference>
<dbReference type="PATRIC" id="fig|394096.3.peg.3518"/>
<dbReference type="InterPro" id="IPR050378">
    <property type="entry name" value="Metallo-dep_Hydrolases_sf"/>
</dbReference>
<comment type="caution">
    <text evidence="4">The sequence shown here is derived from an EMBL/GenBank/DDBJ whole genome shotgun (WGS) entry which is preliminary data.</text>
</comment>
<evidence type="ECO:0000256" key="1">
    <source>
        <dbReference type="SAM" id="MobiDB-lite"/>
    </source>
</evidence>